<organism evidence="9 10">
    <name type="scientific">Rattus norvegicus</name>
    <name type="common">Rat</name>
    <dbReference type="NCBI Taxonomy" id="10116"/>
    <lineage>
        <taxon>Eukaryota</taxon>
        <taxon>Metazoa</taxon>
        <taxon>Chordata</taxon>
        <taxon>Craniata</taxon>
        <taxon>Vertebrata</taxon>
        <taxon>Euteleostomi</taxon>
        <taxon>Mammalia</taxon>
        <taxon>Eutheria</taxon>
        <taxon>Euarchontoglires</taxon>
        <taxon>Glires</taxon>
        <taxon>Rodentia</taxon>
        <taxon>Myomorpha</taxon>
        <taxon>Muroidea</taxon>
        <taxon>Muridae</taxon>
        <taxon>Murinae</taxon>
        <taxon>Rattus</taxon>
    </lineage>
</organism>
<feature type="transmembrane region" description="Helical" evidence="8">
    <location>
        <begin position="212"/>
        <end position="236"/>
    </location>
</feature>
<evidence type="ECO:0000313" key="10">
    <source>
        <dbReference type="Proteomes" id="UP000234681"/>
    </source>
</evidence>
<keyword evidence="3" id="KW-0597">Phosphoprotein</keyword>
<evidence type="ECO:0000256" key="7">
    <source>
        <dbReference type="SAM" id="MobiDB-lite"/>
    </source>
</evidence>
<accession>A6K0I4</accession>
<keyword evidence="5 8" id="KW-1133">Transmembrane helix</keyword>
<evidence type="ECO:0000256" key="3">
    <source>
        <dbReference type="ARBA" id="ARBA00022553"/>
    </source>
</evidence>
<evidence type="ECO:0000256" key="4">
    <source>
        <dbReference type="ARBA" id="ARBA00022692"/>
    </source>
</evidence>
<reference evidence="9 10" key="1">
    <citation type="submission" date="2005-09" db="EMBL/GenBank/DDBJ databases">
        <authorList>
            <person name="Mural R.J."/>
            <person name="Li P.W."/>
            <person name="Adams M.D."/>
            <person name="Amanatides P.G."/>
            <person name="Baden-Tillson H."/>
            <person name="Barnstead M."/>
            <person name="Chin S.H."/>
            <person name="Dew I."/>
            <person name="Evans C.A."/>
            <person name="Ferriera S."/>
            <person name="Flanigan M."/>
            <person name="Fosler C."/>
            <person name="Glodek A."/>
            <person name="Gu Z."/>
            <person name="Holt R.A."/>
            <person name="Jennings D."/>
            <person name="Kraft C.L."/>
            <person name="Lu F."/>
            <person name="Nguyen T."/>
            <person name="Nusskern D.R."/>
            <person name="Pfannkoch C.M."/>
            <person name="Sitter C."/>
            <person name="Sutton G.G."/>
            <person name="Venter J.C."/>
            <person name="Wang Z."/>
            <person name="Woodage T."/>
            <person name="Zheng X.H."/>
            <person name="Zhong F."/>
        </authorList>
    </citation>
    <scope>NUCLEOTIDE SEQUENCE [LARGE SCALE GENOMIC DNA]</scope>
    <source>
        <strain>BN</strain>
        <strain evidence="10">Sprague-Dawley</strain>
    </source>
</reference>
<dbReference type="InterPro" id="IPR007237">
    <property type="entry name" value="CD20-like"/>
</dbReference>
<sequence length="277" mass="30212">MKTYNRMRYLLAGKMAQATVTVDGVKVTSTRPQSAQISIHIHHKSALEQLLGAMGSLKKFLSYPQARIHYGQLSLGVTQILLGLVSCVLGVCLYFGPWTELCASGCAFWSGSVAILAGVGIVIHEMGQGKLSGHISRLLLLACSATAAAATVMGVKSLIWQTSASYYFEISSTCDSLQPSIVDRFRSVRFTDDSDWRTERCREYLRMMMNLFLAFCILFTVICILKIVVSVASLGLSLRSMCGRNSQVLNDEETEKKLLGGDSAPASPTKEKIPVTP</sequence>
<feature type="region of interest" description="Disordered" evidence="7">
    <location>
        <begin position="256"/>
        <end position="277"/>
    </location>
</feature>
<comment type="similarity">
    <text evidence="2">Belongs to the TMEM176 family.</text>
</comment>
<dbReference type="Proteomes" id="UP000234681">
    <property type="component" value="Chromosome 4"/>
</dbReference>
<protein>
    <submittedName>
        <fullName evidence="9">LR8 protein, isoform CRA_a</fullName>
    </submittedName>
</protein>
<dbReference type="AlphaFoldDB" id="A6K0I4"/>
<dbReference type="RGD" id="708403">
    <property type="gene designation" value="Tmem176b"/>
</dbReference>
<evidence type="ECO:0000256" key="5">
    <source>
        <dbReference type="ARBA" id="ARBA00022989"/>
    </source>
</evidence>
<comment type="subcellular location">
    <subcellularLocation>
        <location evidence="1">Membrane</location>
        <topology evidence="1">Multi-pass membrane protein</topology>
    </subcellularLocation>
</comment>
<dbReference type="EMBL" id="CH474011">
    <property type="protein sequence ID" value="EDL88228.1"/>
    <property type="molecule type" value="Genomic_DNA"/>
</dbReference>
<dbReference type="GO" id="GO:0016020">
    <property type="term" value="C:membrane"/>
    <property type="evidence" value="ECO:0007669"/>
    <property type="project" value="UniProtKB-SubCell"/>
</dbReference>
<evidence type="ECO:0000256" key="2">
    <source>
        <dbReference type="ARBA" id="ARBA00006022"/>
    </source>
</evidence>
<dbReference type="PANTHER" id="PTHR15756">
    <property type="entry name" value="LR8/HCA112"/>
    <property type="match status" value="1"/>
</dbReference>
<evidence type="ECO:0000256" key="1">
    <source>
        <dbReference type="ARBA" id="ARBA00004141"/>
    </source>
</evidence>
<evidence type="ECO:0000313" key="9">
    <source>
        <dbReference type="EMBL" id="EDL88228.1"/>
    </source>
</evidence>
<evidence type="ECO:0000313" key="11">
    <source>
        <dbReference type="RGD" id="708403"/>
    </source>
</evidence>
<dbReference type="PANTHER" id="PTHR15756:SF7">
    <property type="entry name" value="TRANSMEMBRANE PROTEIN 176B"/>
    <property type="match status" value="1"/>
</dbReference>
<gene>
    <name evidence="11" type="primary">Tmem176b</name>
    <name evidence="9" type="synonym">Lr8</name>
    <name evidence="9" type="ORF">rCG_52474</name>
</gene>
<keyword evidence="6 8" id="KW-0472">Membrane</keyword>
<feature type="transmembrane region" description="Helical" evidence="8">
    <location>
        <begin position="138"/>
        <end position="159"/>
    </location>
</feature>
<evidence type="ECO:0000256" key="6">
    <source>
        <dbReference type="ARBA" id="ARBA00023136"/>
    </source>
</evidence>
<dbReference type="Pfam" id="PF04103">
    <property type="entry name" value="CD20"/>
    <property type="match status" value="1"/>
</dbReference>
<name>A6K0I4_RAT</name>
<dbReference type="InterPro" id="IPR009281">
    <property type="entry name" value="TMEM176A/TMEM176B"/>
</dbReference>
<feature type="transmembrane region" description="Helical" evidence="8">
    <location>
        <begin position="108"/>
        <end position="126"/>
    </location>
</feature>
<feature type="transmembrane region" description="Helical" evidence="8">
    <location>
        <begin position="73"/>
        <end position="96"/>
    </location>
</feature>
<proteinExistence type="inferred from homology"/>
<evidence type="ECO:0000256" key="8">
    <source>
        <dbReference type="SAM" id="Phobius"/>
    </source>
</evidence>
<keyword evidence="4 8" id="KW-0812">Transmembrane</keyword>